<dbReference type="GO" id="GO:0003677">
    <property type="term" value="F:DNA binding"/>
    <property type="evidence" value="ECO:0007669"/>
    <property type="project" value="UniProtKB-KW"/>
</dbReference>
<dbReference type="SUPFAM" id="SSF56672">
    <property type="entry name" value="DNA/RNA polymerases"/>
    <property type="match status" value="1"/>
</dbReference>
<evidence type="ECO:0000256" key="1">
    <source>
        <dbReference type="ARBA" id="ARBA00005755"/>
    </source>
</evidence>
<dbReference type="InterPro" id="IPR043502">
    <property type="entry name" value="DNA/RNA_pol_sf"/>
</dbReference>
<evidence type="ECO:0000259" key="9">
    <source>
        <dbReference type="Pfam" id="PF03175"/>
    </source>
</evidence>
<dbReference type="Pfam" id="PF03175">
    <property type="entry name" value="DNA_pol_B_2"/>
    <property type="match status" value="1"/>
</dbReference>
<keyword evidence="3" id="KW-0808">Transferase</keyword>
<evidence type="ECO:0000256" key="4">
    <source>
        <dbReference type="ARBA" id="ARBA00022695"/>
    </source>
</evidence>
<gene>
    <name evidence="10" type="ORF">SBA1_170058</name>
</gene>
<accession>A0A2U3KBN8</accession>
<evidence type="ECO:0000256" key="7">
    <source>
        <dbReference type="ARBA" id="ARBA00023125"/>
    </source>
</evidence>
<comment type="catalytic activity">
    <reaction evidence="8">
        <text>DNA(n) + a 2'-deoxyribonucleoside 5'-triphosphate = DNA(n+1) + diphosphate</text>
        <dbReference type="Rhea" id="RHEA:22508"/>
        <dbReference type="Rhea" id="RHEA-COMP:17339"/>
        <dbReference type="Rhea" id="RHEA-COMP:17340"/>
        <dbReference type="ChEBI" id="CHEBI:33019"/>
        <dbReference type="ChEBI" id="CHEBI:61560"/>
        <dbReference type="ChEBI" id="CHEBI:173112"/>
        <dbReference type="EC" id="2.7.7.7"/>
    </reaction>
</comment>
<dbReference type="Proteomes" id="UP000238701">
    <property type="component" value="Unassembled WGS sequence"/>
</dbReference>
<evidence type="ECO:0000256" key="5">
    <source>
        <dbReference type="ARBA" id="ARBA00022705"/>
    </source>
</evidence>
<dbReference type="OrthoDB" id="4264536at2"/>
<dbReference type="AlphaFoldDB" id="A0A2U3KBN8"/>
<keyword evidence="4" id="KW-0548">Nucleotidyltransferase</keyword>
<keyword evidence="7" id="KW-0238">DNA-binding</keyword>
<comment type="similarity">
    <text evidence="1">Belongs to the DNA polymerase type-B family.</text>
</comment>
<protein>
    <recommendedName>
        <fullName evidence="2">DNA-directed DNA polymerase</fullName>
        <ecNumber evidence="2">2.7.7.7</ecNumber>
    </recommendedName>
</protein>
<evidence type="ECO:0000256" key="3">
    <source>
        <dbReference type="ARBA" id="ARBA00022679"/>
    </source>
</evidence>
<feature type="domain" description="DNA-directed DNA polymerase family B mitochondria/virus" evidence="9">
    <location>
        <begin position="286"/>
        <end position="398"/>
    </location>
</feature>
<evidence type="ECO:0000256" key="8">
    <source>
        <dbReference type="ARBA" id="ARBA00049244"/>
    </source>
</evidence>
<name>A0A2U3KBN8_9BACT</name>
<dbReference type="EC" id="2.7.7.7" evidence="2"/>
<reference evidence="11" key="1">
    <citation type="submission" date="2018-02" db="EMBL/GenBank/DDBJ databases">
        <authorList>
            <person name="Hausmann B."/>
        </authorList>
    </citation>
    <scope>NUCLEOTIDE SEQUENCE [LARGE SCALE GENOMIC DNA]</scope>
    <source>
        <strain evidence="11">Peat soil MAG SbA1</strain>
    </source>
</reference>
<proteinExistence type="inferred from homology"/>
<evidence type="ECO:0000256" key="2">
    <source>
        <dbReference type="ARBA" id="ARBA00012417"/>
    </source>
</evidence>
<sequence>MSKTKNEPRNHHSGSRSVRAGCDLVVEPNRLPIFLRAHTVKVEKQPKAPPKAVTPTPPCWPDRALLFDTETRTSIDQTLMFSVYRTCTFIDGKYRCDEEGLVYNKLSKEELNTIWTFFTESAPDIEVPSFPPKIRFRLHHSFPEFMERVFFPALREGWLIAGFNLPFDISRLIVPVPAPMANPGWRKTRNGGFSLNLSKLWWEKTQCWITNPYRPPIIIEAKDARTAFISRGSTMCPAEWKNQARLLDVGTLLFALFDRHLGVGDWCRYFREERKLDWVHEKLDHEPSGHVTLEELQYCRRDVQYTQDLLNCAKAEFDLYGLDDLLPDKAYSPASLGKSIFRQMRITPPSDKFKVPHELQGIFMQAYFGGRSECHTRKIKVPVMRLDFLSQYPSVNTNMGNWEILTAESVSFPEATSEVHDFLKSVTLDECFEPSFWRKLRFFALIQPNDDILPVRAPFDPKDPQHLNIADSRFSSEKPVWCAGPKIVASIIRTGRVPNVPRAIRIKPEGRQPGMKPMTLRGVVEIDPYHDDFFKVLIEQRKANESDKTLKHALKVIANATAYGAFVELNEQRESAPVELDVFSGEHHHNQPARDLEVPGKLYFPALASLITSGGRLLLAMAEQCVIDAGGTWLFCDTDSIAVVASPKGETVYPTRPEEECAMDQREIAPIPVLRHAEVLKIARRFRSLNPYSFGGDLLKVEDVNYKDGNPKTDSLRTVHGYAISAKRYSLLDKAKIIEVKGHGLGYLMSPASEDEPDWMETAWQYVLRFDQVLWDGSDPAWLDYPAMMKIPVSSPAVLGRLKNFCKPYDFVLAPILLTDRLDPSERAEKPILITRFTKHSDEWLNATYYNVRTGEECRITTGDRRSGRIPVKSYREILHQYLYHPECKFAGPDGNPCDPWTRGILQRRHIIAGDFKYCGKEFKRKLEQGPVDHETDYKCKVYENRRVAADPETLRQLAGFSERQIATGTGLHRKPIRLLRHGGTVTPRTYQKIRNFLKQHASPCAEPGFPGGCTTRPG</sequence>
<dbReference type="EMBL" id="OMOD01000079">
    <property type="protein sequence ID" value="SPF36940.1"/>
    <property type="molecule type" value="Genomic_DNA"/>
</dbReference>
<evidence type="ECO:0000313" key="11">
    <source>
        <dbReference type="Proteomes" id="UP000238701"/>
    </source>
</evidence>
<dbReference type="InterPro" id="IPR004868">
    <property type="entry name" value="DNA-dir_DNA_pol_B_mt/vir"/>
</dbReference>
<dbReference type="GO" id="GO:0006260">
    <property type="term" value="P:DNA replication"/>
    <property type="evidence" value="ECO:0007669"/>
    <property type="project" value="UniProtKB-KW"/>
</dbReference>
<keyword evidence="6" id="KW-0239">DNA-directed DNA polymerase</keyword>
<dbReference type="GO" id="GO:0003887">
    <property type="term" value="F:DNA-directed DNA polymerase activity"/>
    <property type="evidence" value="ECO:0007669"/>
    <property type="project" value="UniProtKB-KW"/>
</dbReference>
<organism evidence="10 11">
    <name type="scientific">Candidatus Sulfotelmatobacter kueseliae</name>
    <dbReference type="NCBI Taxonomy" id="2042962"/>
    <lineage>
        <taxon>Bacteria</taxon>
        <taxon>Pseudomonadati</taxon>
        <taxon>Acidobacteriota</taxon>
        <taxon>Terriglobia</taxon>
        <taxon>Terriglobales</taxon>
        <taxon>Candidatus Korobacteraceae</taxon>
        <taxon>Candidatus Sulfotelmatobacter</taxon>
    </lineage>
</organism>
<evidence type="ECO:0000313" key="10">
    <source>
        <dbReference type="EMBL" id="SPF36940.1"/>
    </source>
</evidence>
<dbReference type="GO" id="GO:0000166">
    <property type="term" value="F:nucleotide binding"/>
    <property type="evidence" value="ECO:0007669"/>
    <property type="project" value="InterPro"/>
</dbReference>
<evidence type="ECO:0000256" key="6">
    <source>
        <dbReference type="ARBA" id="ARBA00022932"/>
    </source>
</evidence>
<keyword evidence="5" id="KW-0235">DNA replication</keyword>